<sequence>MYNFLYNFGMYHHTATIRLDLQPIQTRAPQQLQPSGQLIEVPLALNTAIEERDSINFTLSFACAVVVPRAQICEIINNPQGRHPVVVEYNEDHVGAPGGMDVDVRWLQWSIAGWSALASIQGCGLRWQS</sequence>
<keyword evidence="2" id="KW-1185">Reference proteome</keyword>
<accession>A0AAD6UTC8</accession>
<name>A0AAD6UTC8_9AGAR</name>
<gene>
    <name evidence="1" type="ORF">GGX14DRAFT_404816</name>
</gene>
<evidence type="ECO:0000313" key="2">
    <source>
        <dbReference type="Proteomes" id="UP001219525"/>
    </source>
</evidence>
<organism evidence="1 2">
    <name type="scientific">Mycena pura</name>
    <dbReference type="NCBI Taxonomy" id="153505"/>
    <lineage>
        <taxon>Eukaryota</taxon>
        <taxon>Fungi</taxon>
        <taxon>Dikarya</taxon>
        <taxon>Basidiomycota</taxon>
        <taxon>Agaricomycotina</taxon>
        <taxon>Agaricomycetes</taxon>
        <taxon>Agaricomycetidae</taxon>
        <taxon>Agaricales</taxon>
        <taxon>Marasmiineae</taxon>
        <taxon>Mycenaceae</taxon>
        <taxon>Mycena</taxon>
    </lineage>
</organism>
<dbReference type="Proteomes" id="UP001219525">
    <property type="component" value="Unassembled WGS sequence"/>
</dbReference>
<proteinExistence type="predicted"/>
<dbReference type="EMBL" id="JARJCW010000100">
    <property type="protein sequence ID" value="KAJ7194189.1"/>
    <property type="molecule type" value="Genomic_DNA"/>
</dbReference>
<comment type="caution">
    <text evidence="1">The sequence shown here is derived from an EMBL/GenBank/DDBJ whole genome shotgun (WGS) entry which is preliminary data.</text>
</comment>
<reference evidence="1" key="1">
    <citation type="submission" date="2023-03" db="EMBL/GenBank/DDBJ databases">
        <title>Massive genome expansion in bonnet fungi (Mycena s.s.) driven by repeated elements and novel gene families across ecological guilds.</title>
        <authorList>
            <consortium name="Lawrence Berkeley National Laboratory"/>
            <person name="Harder C.B."/>
            <person name="Miyauchi S."/>
            <person name="Viragh M."/>
            <person name="Kuo A."/>
            <person name="Thoen E."/>
            <person name="Andreopoulos B."/>
            <person name="Lu D."/>
            <person name="Skrede I."/>
            <person name="Drula E."/>
            <person name="Henrissat B."/>
            <person name="Morin E."/>
            <person name="Kohler A."/>
            <person name="Barry K."/>
            <person name="LaButti K."/>
            <person name="Morin E."/>
            <person name="Salamov A."/>
            <person name="Lipzen A."/>
            <person name="Mereny Z."/>
            <person name="Hegedus B."/>
            <person name="Baldrian P."/>
            <person name="Stursova M."/>
            <person name="Weitz H."/>
            <person name="Taylor A."/>
            <person name="Grigoriev I.V."/>
            <person name="Nagy L.G."/>
            <person name="Martin F."/>
            <person name="Kauserud H."/>
        </authorList>
    </citation>
    <scope>NUCLEOTIDE SEQUENCE</scope>
    <source>
        <strain evidence="1">9144</strain>
    </source>
</reference>
<protein>
    <submittedName>
        <fullName evidence="1">Uncharacterized protein</fullName>
    </submittedName>
</protein>
<evidence type="ECO:0000313" key="1">
    <source>
        <dbReference type="EMBL" id="KAJ7194189.1"/>
    </source>
</evidence>
<dbReference type="AlphaFoldDB" id="A0AAD6UTC8"/>